<name>A0ABT9DXL6_9PROT</name>
<dbReference type="EMBL" id="JAUTWS010000007">
    <property type="protein sequence ID" value="MDO9708633.1"/>
    <property type="molecule type" value="Genomic_DNA"/>
</dbReference>
<keyword evidence="3" id="KW-1185">Reference proteome</keyword>
<sequence>MSPGEAERLKLTANAIDRASTATLNAGVILPLAGVTLLPGRISLVDVLANAYIFAVFALVLHLAARRLLRSLA</sequence>
<feature type="transmembrane region" description="Helical" evidence="1">
    <location>
        <begin position="47"/>
        <end position="65"/>
    </location>
</feature>
<accession>A0ABT9DXL6</accession>
<dbReference type="Proteomes" id="UP001243009">
    <property type="component" value="Unassembled WGS sequence"/>
</dbReference>
<evidence type="ECO:0000256" key="1">
    <source>
        <dbReference type="SAM" id="Phobius"/>
    </source>
</evidence>
<evidence type="ECO:0000313" key="2">
    <source>
        <dbReference type="EMBL" id="MDO9708633.1"/>
    </source>
</evidence>
<organism evidence="2 3">
    <name type="scientific">Paracraurococcus lichenis</name>
    <dbReference type="NCBI Taxonomy" id="3064888"/>
    <lineage>
        <taxon>Bacteria</taxon>
        <taxon>Pseudomonadati</taxon>
        <taxon>Pseudomonadota</taxon>
        <taxon>Alphaproteobacteria</taxon>
        <taxon>Acetobacterales</taxon>
        <taxon>Roseomonadaceae</taxon>
        <taxon>Paracraurococcus</taxon>
    </lineage>
</organism>
<reference evidence="2 3" key="1">
    <citation type="submission" date="2023-08" db="EMBL/GenBank/DDBJ databases">
        <title>The draft genome sequence of Paracraurococcus sp. LOR1-02.</title>
        <authorList>
            <person name="Kingkaew E."/>
            <person name="Tanasupawat S."/>
        </authorList>
    </citation>
    <scope>NUCLEOTIDE SEQUENCE [LARGE SCALE GENOMIC DNA]</scope>
    <source>
        <strain evidence="2 3">LOR1-02</strain>
    </source>
</reference>
<evidence type="ECO:0000313" key="3">
    <source>
        <dbReference type="Proteomes" id="UP001243009"/>
    </source>
</evidence>
<gene>
    <name evidence="2" type="ORF">Q7A36_09790</name>
</gene>
<proteinExistence type="predicted"/>
<keyword evidence="1" id="KW-0812">Transmembrane</keyword>
<dbReference type="RefSeq" id="WP_305103499.1">
    <property type="nucleotide sequence ID" value="NZ_JAUTWS010000007.1"/>
</dbReference>
<keyword evidence="1" id="KW-0472">Membrane</keyword>
<keyword evidence="1" id="KW-1133">Transmembrane helix</keyword>
<protein>
    <submittedName>
        <fullName evidence="2">Uncharacterized protein</fullName>
    </submittedName>
</protein>
<comment type="caution">
    <text evidence="2">The sequence shown here is derived from an EMBL/GenBank/DDBJ whole genome shotgun (WGS) entry which is preliminary data.</text>
</comment>